<dbReference type="Proteomes" id="UP000001307">
    <property type="component" value="Unassembled WGS sequence"/>
</dbReference>
<proteinExistence type="predicted"/>
<dbReference type="EMBL" id="FN653856">
    <property type="protein sequence ID" value="CBY16072.1"/>
    <property type="molecule type" value="Genomic_DNA"/>
</dbReference>
<gene>
    <name evidence="1" type="ORF">GSOID_T00016381001</name>
</gene>
<protein>
    <submittedName>
        <fullName evidence="1">Uncharacterized protein</fullName>
    </submittedName>
</protein>
<name>E4Y2I2_OIKDI</name>
<keyword evidence="2" id="KW-1185">Reference proteome</keyword>
<dbReference type="InParanoid" id="E4Y2I2"/>
<feature type="non-terminal residue" evidence="1">
    <location>
        <position position="73"/>
    </location>
</feature>
<accession>E4Y2I2</accession>
<dbReference type="AlphaFoldDB" id="E4Y2I2"/>
<evidence type="ECO:0000313" key="2">
    <source>
        <dbReference type="Proteomes" id="UP000001307"/>
    </source>
</evidence>
<organism evidence="1">
    <name type="scientific">Oikopleura dioica</name>
    <name type="common">Tunicate</name>
    <dbReference type="NCBI Taxonomy" id="34765"/>
    <lineage>
        <taxon>Eukaryota</taxon>
        <taxon>Metazoa</taxon>
        <taxon>Chordata</taxon>
        <taxon>Tunicata</taxon>
        <taxon>Appendicularia</taxon>
        <taxon>Copelata</taxon>
        <taxon>Oikopleuridae</taxon>
        <taxon>Oikopleura</taxon>
    </lineage>
</organism>
<reference evidence="1" key="1">
    <citation type="journal article" date="2010" name="Science">
        <title>Plasticity of animal genome architecture unmasked by rapid evolution of a pelagic tunicate.</title>
        <authorList>
            <person name="Denoeud F."/>
            <person name="Henriet S."/>
            <person name="Mungpakdee S."/>
            <person name="Aury J.M."/>
            <person name="Da Silva C."/>
            <person name="Brinkmann H."/>
            <person name="Mikhaleva J."/>
            <person name="Olsen L.C."/>
            <person name="Jubin C."/>
            <person name="Canestro C."/>
            <person name="Bouquet J.M."/>
            <person name="Danks G."/>
            <person name="Poulain J."/>
            <person name="Campsteijn C."/>
            <person name="Adamski M."/>
            <person name="Cross I."/>
            <person name="Yadetie F."/>
            <person name="Muffato M."/>
            <person name="Louis A."/>
            <person name="Butcher S."/>
            <person name="Tsagkogeorga G."/>
            <person name="Konrad A."/>
            <person name="Singh S."/>
            <person name="Jensen M.F."/>
            <person name="Cong E.H."/>
            <person name="Eikeseth-Otteraa H."/>
            <person name="Noel B."/>
            <person name="Anthouard V."/>
            <person name="Porcel B.M."/>
            <person name="Kachouri-Lafond R."/>
            <person name="Nishino A."/>
            <person name="Ugolini M."/>
            <person name="Chourrout P."/>
            <person name="Nishida H."/>
            <person name="Aasland R."/>
            <person name="Huzurbazar S."/>
            <person name="Westhof E."/>
            <person name="Delsuc F."/>
            <person name="Lehrach H."/>
            <person name="Reinhardt R."/>
            <person name="Weissenbach J."/>
            <person name="Roy S.W."/>
            <person name="Artiguenave F."/>
            <person name="Postlethwait J.H."/>
            <person name="Manak J.R."/>
            <person name="Thompson E.M."/>
            <person name="Jaillon O."/>
            <person name="Du Pasquier L."/>
            <person name="Boudinot P."/>
            <person name="Liberles D.A."/>
            <person name="Volff J.N."/>
            <person name="Philippe H."/>
            <person name="Lenhard B."/>
            <person name="Roest Crollius H."/>
            <person name="Wincker P."/>
            <person name="Chourrout D."/>
        </authorList>
    </citation>
    <scope>NUCLEOTIDE SEQUENCE [LARGE SCALE GENOMIC DNA]</scope>
</reference>
<evidence type="ECO:0000313" key="1">
    <source>
        <dbReference type="EMBL" id="CBY16072.1"/>
    </source>
</evidence>
<sequence>MDKKFGRLEAFAHAKVNCQKMLLNCDLNEPVYTDATSSKKAFFLDDEKQEIERIESSLTKRQVLTHISENIAA</sequence>